<dbReference type="InterPro" id="IPR003410">
    <property type="entry name" value="HYR_dom"/>
</dbReference>
<dbReference type="EC" id="3.2.1.39" evidence="3"/>
<dbReference type="PANTHER" id="PTHR31983:SF0">
    <property type="entry name" value="GLUCAN ENDO-1,3-BETA-D-GLUCOSIDASE 2"/>
    <property type="match status" value="1"/>
</dbReference>
<dbReference type="Pfam" id="PF16403">
    <property type="entry name" value="Bact_surface_Ig-like"/>
    <property type="match status" value="3"/>
</dbReference>
<evidence type="ECO:0000256" key="7">
    <source>
        <dbReference type="ARBA" id="ARBA00023295"/>
    </source>
</evidence>
<evidence type="ECO:0000256" key="9">
    <source>
        <dbReference type="ARBA" id="ARBA00023326"/>
    </source>
</evidence>
<evidence type="ECO:0000256" key="8">
    <source>
        <dbReference type="ARBA" id="ARBA00023316"/>
    </source>
</evidence>
<reference evidence="11 12" key="1">
    <citation type="submission" date="2018-08" db="EMBL/GenBank/DDBJ databases">
        <title>Genomic taxonomy of the Vibrionaceae family.</title>
        <authorList>
            <person name="Gomez-Gil B."/>
            <person name="Tanaka M."/>
            <person name="Sawabe T."/>
            <person name="Enciso-Ibarra K."/>
        </authorList>
    </citation>
    <scope>NUCLEOTIDE SEQUENCE [LARGE SCALE GENOMIC DNA]</scope>
    <source>
        <strain evidence="11 12">CAIM 1831</strain>
    </source>
</reference>
<organism evidence="11 12">
    <name type="scientific">Vibrio alfacsensis</name>
    <dbReference type="NCBI Taxonomy" id="1074311"/>
    <lineage>
        <taxon>Bacteria</taxon>
        <taxon>Pseudomonadati</taxon>
        <taxon>Pseudomonadota</taxon>
        <taxon>Gammaproteobacteria</taxon>
        <taxon>Vibrionales</taxon>
        <taxon>Vibrionaceae</taxon>
        <taxon>Vibrio</taxon>
    </lineage>
</organism>
<dbReference type="EMBL" id="CP032094">
    <property type="protein sequence ID" value="AXY02528.1"/>
    <property type="molecule type" value="Genomic_DNA"/>
</dbReference>
<keyword evidence="12" id="KW-1185">Reference proteome</keyword>
<sequence length="1018" mass="111304">MLITGNVDTSKAGTYTITYTATDAAGNESKETRTVIVKIDDIKPVITIFGGNTMTITKGDTFTAPTATATDNLDENVKVTVQDANEVDTDTVGTYEVTYIAVDAAGNQATATLTVNVVAPDADTVAPEIIIDGPQSITLKVGDTFVEPQVTAIDAVDGEVEVTKSGAVDTQTPGEYRITYSAVDAAGNKSEKVLTVTVKAITPPPEGDFMAFGAGNVSTKFNPEGFGCTVDHGHWIDSAGVVLPGVGGCDSNGKPVGEAVPVEPQVTGPAAEVPVQAHRWWGSLSFLGEMQLGDPNKAAYITPDPILARVTNTGVRVLGIPSGLRGVGLDIFQYQIPDPFAETFDGVTIVNTDYNNLEGKLKEASDGAVTVEWQDQAGAPVMEATFVHGSPYAFFKVYKGNVELRTFRADGGEKGVSYQPNNNTLGIWTNVAGNRTEVLVVGEENTEFTNINGQNIGINNAAKEFTLVMLPNDGPSIDKKVEFYVPKARNVVKTVDIAYDVDRTNNEVTVTHKYLGEDGHAVDTVAGLFPMAWKNADAALANTEHKTRSARGVIKYNQTSTFDYTIPFIGVLPYMPSDLEAFDVDTLTQHINDFIALGEENWLNEYQQGSTTKKGVYADTYWTGKIYGQVSELAAISESLGLAAQNEKFVTWLKVELEDWFTANTTGDLDSQKYFVYDQKWDTLLGIKESFLSHQQLNDHHFHYGYFVRAAAEICRQDVTWCGDDQYGPMIELLIRDYAADKNDSMFPYMRHFDPANGFSWASGMVNFARGNNNESTSEAANAYGAMVLYGLATGKGEFVDRGMYLHASTTNSFWEYWNNIDAHTPTNDNTDKDNFPPAYNRMTTSIIWGDGATFSTWFSPKFTHILGIQGLPSNPLSLHLAQNSEYMTDYIALGLSETGNKKPSGLGEDEWRDIWWNIMAMHDANSAISDYESYGSFPGDYIEERGSSKAHTYHWLHTWKHLGKMVESITADHPAAVVFEKEGQKKHVVYNYGDTEQTVKFSDGTVVNAAAKGFTVQ</sequence>
<dbReference type="InterPro" id="IPR032179">
    <property type="entry name" value="Cry22Aa_Ig-like"/>
</dbReference>
<keyword evidence="9" id="KW-0624">Polysaccharide degradation</keyword>
<comment type="catalytic activity">
    <reaction evidence="1">
        <text>Hydrolysis of (1-&gt;3)-beta-D-glucosidic linkages in (1-&gt;3)-beta-D-glucans.</text>
        <dbReference type="EC" id="3.2.1.39"/>
    </reaction>
</comment>
<gene>
    <name evidence="11" type="ORF">D1115_15835</name>
</gene>
<dbReference type="InterPro" id="IPR005200">
    <property type="entry name" value="Endo-beta-glucanase"/>
</dbReference>
<proteinExistence type="inferred from homology"/>
<dbReference type="Gene3D" id="2.60.40.10">
    <property type="entry name" value="Immunoglobulins"/>
    <property type="match status" value="3"/>
</dbReference>
<evidence type="ECO:0000256" key="5">
    <source>
        <dbReference type="ARBA" id="ARBA00022801"/>
    </source>
</evidence>
<evidence type="ECO:0000256" key="4">
    <source>
        <dbReference type="ARBA" id="ARBA00022737"/>
    </source>
</evidence>
<dbReference type="PANTHER" id="PTHR31983">
    <property type="entry name" value="ENDO-1,3(4)-BETA-GLUCANASE 1"/>
    <property type="match status" value="1"/>
</dbReference>
<evidence type="ECO:0000313" key="12">
    <source>
        <dbReference type="Proteomes" id="UP000262832"/>
    </source>
</evidence>
<dbReference type="InterPro" id="IPR040720">
    <property type="entry name" value="GH81_C"/>
</dbReference>
<keyword evidence="7" id="KW-0326">Glycosidase</keyword>
<keyword evidence="6" id="KW-0119">Carbohydrate metabolism</keyword>
<keyword evidence="4" id="KW-0677">Repeat</keyword>
<dbReference type="Pfam" id="PF17652">
    <property type="entry name" value="Glyco_hydro81C"/>
    <property type="match status" value="1"/>
</dbReference>
<accession>A0ABM6YX98</accession>
<evidence type="ECO:0000313" key="11">
    <source>
        <dbReference type="EMBL" id="AXY02528.1"/>
    </source>
</evidence>
<name>A0ABM6YX98_9VIBR</name>
<protein>
    <recommendedName>
        <fullName evidence="3">glucan endo-1,3-beta-D-glucosidase</fullName>
        <ecNumber evidence="3">3.2.1.39</ecNumber>
    </recommendedName>
</protein>
<evidence type="ECO:0000256" key="2">
    <source>
        <dbReference type="ARBA" id="ARBA00010730"/>
    </source>
</evidence>
<dbReference type="Gene3D" id="2.70.98.30">
    <property type="entry name" value="Golgi alpha-mannosidase II, domain 4"/>
    <property type="match status" value="1"/>
</dbReference>
<dbReference type="PROSITE" id="PS50825">
    <property type="entry name" value="HYR"/>
    <property type="match status" value="1"/>
</dbReference>
<dbReference type="PROSITE" id="PS52008">
    <property type="entry name" value="GH81"/>
    <property type="match status" value="1"/>
</dbReference>
<comment type="similarity">
    <text evidence="2">Belongs to the glycosyl hydrolase 81 family.</text>
</comment>
<evidence type="ECO:0000256" key="3">
    <source>
        <dbReference type="ARBA" id="ARBA00012780"/>
    </source>
</evidence>
<dbReference type="InterPro" id="IPR013783">
    <property type="entry name" value="Ig-like_fold"/>
</dbReference>
<feature type="domain" description="HYR" evidence="10">
    <location>
        <begin position="29"/>
        <end position="119"/>
    </location>
</feature>
<evidence type="ECO:0000256" key="6">
    <source>
        <dbReference type="ARBA" id="ARBA00023277"/>
    </source>
</evidence>
<evidence type="ECO:0000259" key="10">
    <source>
        <dbReference type="PROSITE" id="PS50825"/>
    </source>
</evidence>
<keyword evidence="8" id="KW-0961">Cell wall biogenesis/degradation</keyword>
<keyword evidence="5" id="KW-0378">Hydrolase</keyword>
<dbReference type="Proteomes" id="UP000262832">
    <property type="component" value="Chromosome II"/>
</dbReference>
<evidence type="ECO:0000256" key="1">
    <source>
        <dbReference type="ARBA" id="ARBA00000382"/>
    </source>
</evidence>